<dbReference type="Pfam" id="PF01514">
    <property type="entry name" value="YscJ_FliF"/>
    <property type="match status" value="1"/>
</dbReference>
<name>A0ABT7E1B9_9NEIS</name>
<keyword evidence="14" id="KW-0282">Flagellum</keyword>
<evidence type="ECO:0000256" key="11">
    <source>
        <dbReference type="SAM" id="Phobius"/>
    </source>
</evidence>
<evidence type="ECO:0000313" key="14">
    <source>
        <dbReference type="EMBL" id="MDK2125123.1"/>
    </source>
</evidence>
<feature type="region of interest" description="Disordered" evidence="10">
    <location>
        <begin position="275"/>
        <end position="319"/>
    </location>
</feature>
<keyword evidence="8 9" id="KW-0975">Bacterial flagellum</keyword>
<evidence type="ECO:0000256" key="9">
    <source>
        <dbReference type="PIRNR" id="PIRNR004862"/>
    </source>
</evidence>
<evidence type="ECO:0000256" key="6">
    <source>
        <dbReference type="ARBA" id="ARBA00022989"/>
    </source>
</evidence>
<evidence type="ECO:0000256" key="1">
    <source>
        <dbReference type="ARBA" id="ARBA00004117"/>
    </source>
</evidence>
<keyword evidence="6 11" id="KW-1133">Transmembrane helix</keyword>
<keyword evidence="5 11" id="KW-0812">Transmembrane</keyword>
<dbReference type="Gene3D" id="3.30.300.30">
    <property type="match status" value="1"/>
</dbReference>
<dbReference type="PANTHER" id="PTHR30046:SF0">
    <property type="entry name" value="FLAGELLAR M-RING PROTEIN"/>
    <property type="match status" value="1"/>
</dbReference>
<dbReference type="PANTHER" id="PTHR30046">
    <property type="entry name" value="FLAGELLAR M-RING PROTEIN"/>
    <property type="match status" value="1"/>
</dbReference>
<dbReference type="EMBL" id="JARRAF010000015">
    <property type="protein sequence ID" value="MDK2125123.1"/>
    <property type="molecule type" value="Genomic_DNA"/>
</dbReference>
<dbReference type="RefSeq" id="WP_284101435.1">
    <property type="nucleotide sequence ID" value="NZ_JARRAF010000015.1"/>
</dbReference>
<organism evidence="14 15">
    <name type="scientific">Parachitinimonas caeni</name>
    <dbReference type="NCBI Taxonomy" id="3031301"/>
    <lineage>
        <taxon>Bacteria</taxon>
        <taxon>Pseudomonadati</taxon>
        <taxon>Pseudomonadota</taxon>
        <taxon>Betaproteobacteria</taxon>
        <taxon>Neisseriales</taxon>
        <taxon>Chitinibacteraceae</taxon>
        <taxon>Parachitinimonas</taxon>
    </lineage>
</organism>
<dbReference type="InterPro" id="IPR000067">
    <property type="entry name" value="FlgMring_FliF"/>
</dbReference>
<evidence type="ECO:0000256" key="2">
    <source>
        <dbReference type="ARBA" id="ARBA00004651"/>
    </source>
</evidence>
<dbReference type="Proteomes" id="UP001172778">
    <property type="component" value="Unassembled WGS sequence"/>
</dbReference>
<keyword evidence="14" id="KW-0966">Cell projection</keyword>
<keyword evidence="4" id="KW-1003">Cell membrane</keyword>
<keyword evidence="15" id="KW-1185">Reference proteome</keyword>
<proteinExistence type="inferred from homology"/>
<reference evidence="14" key="1">
    <citation type="submission" date="2023-03" db="EMBL/GenBank/DDBJ databases">
        <title>Chitinimonas shenzhenensis gen. nov., sp. nov., a novel member of family Burkholderiaceae isolated from activated sludge collected in Shen Zhen, China.</title>
        <authorList>
            <person name="Wang X."/>
        </authorList>
    </citation>
    <scope>NUCLEOTIDE SEQUENCE</scope>
    <source>
        <strain evidence="14">DQS-5</strain>
    </source>
</reference>
<comment type="function">
    <text evidence="9">The M ring may be actively involved in energy transduction.</text>
</comment>
<dbReference type="InterPro" id="IPR045851">
    <property type="entry name" value="AMP-bd_C_sf"/>
</dbReference>
<evidence type="ECO:0000313" key="15">
    <source>
        <dbReference type="Proteomes" id="UP001172778"/>
    </source>
</evidence>
<keyword evidence="14" id="KW-0969">Cilium</keyword>
<feature type="transmembrane region" description="Helical" evidence="11">
    <location>
        <begin position="432"/>
        <end position="455"/>
    </location>
</feature>
<dbReference type="InterPro" id="IPR013556">
    <property type="entry name" value="Flag_M-ring_C"/>
</dbReference>
<dbReference type="InterPro" id="IPR006182">
    <property type="entry name" value="FliF_N_dom"/>
</dbReference>
<evidence type="ECO:0000256" key="8">
    <source>
        <dbReference type="ARBA" id="ARBA00023143"/>
    </source>
</evidence>
<accession>A0ABT7E1B9</accession>
<sequence length="502" mass="53671">MSIFSQMWGRFDLRAKIGFVLGLVGILIVTIALAFWALRPDYRTLFSGLAAQDSAAMVAELDKMKVPYQISDDGESILVAADAVHKTRMKILAKDIPLHGTVGFELFNNSDFGMTEFAQKVNYQRAMQGELTRTILAIDDVSAARVHLAIGENGLLKRQAAQSKASVTLTLKPGRVLSGEQVRGIQRLVSASVPEVKYEDVTVLDQHGVALTRQGAIDPELDRATTRFDMKRNAEEYLTKKVLEVVERTYGKEQAVATVSVDINHDKVEVTTEDVLPSGSKNGASGVLVKERRTSRETSVPSADKPAEGGVNTVSSESEYQVGRRVEQVVSAPGAISRLTVAVVVKAPLDENQLAKLKDLVTGAVGIDGERGDTLSVLTLAQLQSPSSVNNGVGSAAHDGGARDGAANGKKVEEVAISVPVPTTTAKETSRIGGSAAIFLWLGGALLVICMVLLLTRSRSPADFSGSAQSLDDTQRSVVLRQVQDWLEAKPTPDADAVGGRQ</sequence>
<evidence type="ECO:0000256" key="4">
    <source>
        <dbReference type="ARBA" id="ARBA00022475"/>
    </source>
</evidence>
<protein>
    <recommendedName>
        <fullName evidence="9">Flagellar M-ring protein</fullName>
    </recommendedName>
</protein>
<dbReference type="PIRSF" id="PIRSF004862">
    <property type="entry name" value="FliF"/>
    <property type="match status" value="1"/>
</dbReference>
<comment type="caution">
    <text evidence="14">The sequence shown here is derived from an EMBL/GenBank/DDBJ whole genome shotgun (WGS) entry which is preliminary data.</text>
</comment>
<evidence type="ECO:0000256" key="3">
    <source>
        <dbReference type="ARBA" id="ARBA00007971"/>
    </source>
</evidence>
<comment type="similarity">
    <text evidence="3 9">Belongs to the FliF family.</text>
</comment>
<dbReference type="InterPro" id="IPR043427">
    <property type="entry name" value="YscJ/FliF"/>
</dbReference>
<dbReference type="NCBIfam" id="TIGR00206">
    <property type="entry name" value="fliF"/>
    <property type="match status" value="1"/>
</dbReference>
<comment type="subcellular location">
    <subcellularLocation>
        <location evidence="1 9">Bacterial flagellum basal body</location>
    </subcellularLocation>
    <subcellularLocation>
        <location evidence="2">Cell membrane</location>
        <topology evidence="2">Multi-pass membrane protein</topology>
    </subcellularLocation>
</comment>
<evidence type="ECO:0000256" key="5">
    <source>
        <dbReference type="ARBA" id="ARBA00022692"/>
    </source>
</evidence>
<feature type="domain" description="Flagellar M-ring N-terminal" evidence="12">
    <location>
        <begin position="39"/>
        <end position="212"/>
    </location>
</feature>
<gene>
    <name evidence="14" type="primary">fliF</name>
    <name evidence="14" type="ORF">PZA18_13795</name>
</gene>
<evidence type="ECO:0000259" key="13">
    <source>
        <dbReference type="Pfam" id="PF08345"/>
    </source>
</evidence>
<feature type="transmembrane region" description="Helical" evidence="11">
    <location>
        <begin position="17"/>
        <end position="38"/>
    </location>
</feature>
<evidence type="ECO:0000256" key="7">
    <source>
        <dbReference type="ARBA" id="ARBA00023136"/>
    </source>
</evidence>
<dbReference type="PRINTS" id="PR01009">
    <property type="entry name" value="FLGMRINGFLIF"/>
</dbReference>
<dbReference type="Pfam" id="PF08345">
    <property type="entry name" value="YscJ_FliF_C"/>
    <property type="match status" value="1"/>
</dbReference>
<evidence type="ECO:0000259" key="12">
    <source>
        <dbReference type="Pfam" id="PF01514"/>
    </source>
</evidence>
<evidence type="ECO:0000256" key="10">
    <source>
        <dbReference type="SAM" id="MobiDB-lite"/>
    </source>
</evidence>
<feature type="domain" description="Flagellar M-ring C-terminal" evidence="13">
    <location>
        <begin position="247"/>
        <end position="379"/>
    </location>
</feature>
<keyword evidence="7 11" id="KW-0472">Membrane</keyword>